<dbReference type="RefSeq" id="WP_121193455.1">
    <property type="nucleotide sequence ID" value="NZ_RBWV01000011.1"/>
</dbReference>
<dbReference type="Pfam" id="PF13649">
    <property type="entry name" value="Methyltransf_25"/>
    <property type="match status" value="1"/>
</dbReference>
<dbReference type="EMBL" id="RBWV01000011">
    <property type="protein sequence ID" value="RKS75721.1"/>
    <property type="molecule type" value="Genomic_DNA"/>
</dbReference>
<keyword evidence="4" id="KW-1185">Reference proteome</keyword>
<evidence type="ECO:0000256" key="1">
    <source>
        <dbReference type="ARBA" id="ARBA00022679"/>
    </source>
</evidence>
<evidence type="ECO:0000313" key="3">
    <source>
        <dbReference type="EMBL" id="RKS75721.1"/>
    </source>
</evidence>
<comment type="caution">
    <text evidence="3">The sequence shown here is derived from an EMBL/GenBank/DDBJ whole genome shotgun (WGS) entry which is preliminary data.</text>
</comment>
<protein>
    <submittedName>
        <fullName evidence="3">Methyltransferase family protein</fullName>
    </submittedName>
</protein>
<keyword evidence="1 3" id="KW-0808">Transferase</keyword>
<dbReference type="Gene3D" id="3.40.50.150">
    <property type="entry name" value="Vaccinia Virus protein VP39"/>
    <property type="match status" value="1"/>
</dbReference>
<dbReference type="GO" id="GO:0032259">
    <property type="term" value="P:methylation"/>
    <property type="evidence" value="ECO:0007669"/>
    <property type="project" value="UniProtKB-KW"/>
</dbReference>
<keyword evidence="3" id="KW-0489">Methyltransferase</keyword>
<accession>A0A420XQY7</accession>
<dbReference type="Proteomes" id="UP000281955">
    <property type="component" value="Unassembled WGS sequence"/>
</dbReference>
<dbReference type="GO" id="GO:0008168">
    <property type="term" value="F:methyltransferase activity"/>
    <property type="evidence" value="ECO:0007669"/>
    <property type="project" value="UniProtKB-KW"/>
</dbReference>
<dbReference type="SUPFAM" id="SSF53335">
    <property type="entry name" value="S-adenosyl-L-methionine-dependent methyltransferases"/>
    <property type="match status" value="1"/>
</dbReference>
<organism evidence="3 4">
    <name type="scientific">Motilibacter peucedani</name>
    <dbReference type="NCBI Taxonomy" id="598650"/>
    <lineage>
        <taxon>Bacteria</taxon>
        <taxon>Bacillati</taxon>
        <taxon>Actinomycetota</taxon>
        <taxon>Actinomycetes</taxon>
        <taxon>Motilibacterales</taxon>
        <taxon>Motilibacteraceae</taxon>
        <taxon>Motilibacter</taxon>
    </lineage>
</organism>
<dbReference type="OrthoDB" id="9805171at2"/>
<gene>
    <name evidence="3" type="ORF">CLV35_2198</name>
</gene>
<reference evidence="3 4" key="1">
    <citation type="submission" date="2018-10" db="EMBL/GenBank/DDBJ databases">
        <title>Genomic Encyclopedia of Archaeal and Bacterial Type Strains, Phase II (KMG-II): from individual species to whole genera.</title>
        <authorList>
            <person name="Goeker M."/>
        </authorList>
    </citation>
    <scope>NUCLEOTIDE SEQUENCE [LARGE SCALE GENOMIC DNA]</scope>
    <source>
        <strain evidence="3 4">RP-AC37</strain>
    </source>
</reference>
<dbReference type="InterPro" id="IPR041698">
    <property type="entry name" value="Methyltransf_25"/>
</dbReference>
<dbReference type="InterPro" id="IPR029063">
    <property type="entry name" value="SAM-dependent_MTases_sf"/>
</dbReference>
<dbReference type="InParanoid" id="A0A420XQY7"/>
<proteinExistence type="predicted"/>
<dbReference type="AlphaFoldDB" id="A0A420XQY7"/>
<dbReference type="PANTHER" id="PTHR43861">
    <property type="entry name" value="TRANS-ACONITATE 2-METHYLTRANSFERASE-RELATED"/>
    <property type="match status" value="1"/>
</dbReference>
<sequence>MELERVSTAYSALAGRYVDLFDGGWRPDEQDEAFVRRHLLGLAGPVLDVGCGPGWWTAWLHGLGVDVSGVDLVPEFVAHARAHHPGPPFEVGSMLELDVADHSLAGVLSWYSTIHTPPVELDRVLQAFHRLLTPTGVLVVGFFDSDDEVAAFDHAVTTAYRWPVEVLAQHLADAGFAEVDRLQRRTPDRPDRRYAALAARVAPQ</sequence>
<evidence type="ECO:0000259" key="2">
    <source>
        <dbReference type="Pfam" id="PF13649"/>
    </source>
</evidence>
<feature type="domain" description="Methyltransferase" evidence="2">
    <location>
        <begin position="46"/>
        <end position="136"/>
    </location>
</feature>
<evidence type="ECO:0000313" key="4">
    <source>
        <dbReference type="Proteomes" id="UP000281955"/>
    </source>
</evidence>
<dbReference type="CDD" id="cd02440">
    <property type="entry name" value="AdoMet_MTases"/>
    <property type="match status" value="1"/>
</dbReference>
<name>A0A420XQY7_9ACTN</name>